<dbReference type="Gene3D" id="3.40.50.1110">
    <property type="entry name" value="SGNH hydrolase"/>
    <property type="match status" value="1"/>
</dbReference>
<evidence type="ECO:0000256" key="1">
    <source>
        <dbReference type="SAM" id="SignalP"/>
    </source>
</evidence>
<dbReference type="InterPro" id="IPR036116">
    <property type="entry name" value="FN3_sf"/>
</dbReference>
<dbReference type="SUPFAM" id="SSF52266">
    <property type="entry name" value="SGNH hydrolase"/>
    <property type="match status" value="1"/>
</dbReference>
<keyword evidence="1" id="KW-0732">Signal</keyword>
<keyword evidence="3" id="KW-1185">Reference proteome</keyword>
<name>A0ABN0XQ08_9ALTE</name>
<dbReference type="RefSeq" id="WP_343847051.1">
    <property type="nucleotide sequence ID" value="NZ_BAAAEI010000023.1"/>
</dbReference>
<comment type="caution">
    <text evidence="2">The sequence shown here is derived from an EMBL/GenBank/DDBJ whole genome shotgun (WGS) entry which is preliminary data.</text>
</comment>
<organism evidence="2 3">
    <name type="scientific">Bowmanella denitrificans</name>
    <dbReference type="NCBI Taxonomy" id="366582"/>
    <lineage>
        <taxon>Bacteria</taxon>
        <taxon>Pseudomonadati</taxon>
        <taxon>Pseudomonadota</taxon>
        <taxon>Gammaproteobacteria</taxon>
        <taxon>Alteromonadales</taxon>
        <taxon>Alteromonadaceae</taxon>
        <taxon>Bowmanella</taxon>
    </lineage>
</organism>
<dbReference type="InterPro" id="IPR013783">
    <property type="entry name" value="Ig-like_fold"/>
</dbReference>
<feature type="signal peptide" evidence="1">
    <location>
        <begin position="1"/>
        <end position="29"/>
    </location>
</feature>
<feature type="chain" id="PRO_5045396651" description="Fibronectin type-III domain-containing protein" evidence="1">
    <location>
        <begin position="30"/>
        <end position="477"/>
    </location>
</feature>
<reference evidence="2 3" key="1">
    <citation type="journal article" date="2019" name="Int. J. Syst. Evol. Microbiol.">
        <title>The Global Catalogue of Microorganisms (GCM) 10K type strain sequencing project: providing services to taxonomists for standard genome sequencing and annotation.</title>
        <authorList>
            <consortium name="The Broad Institute Genomics Platform"/>
            <consortium name="The Broad Institute Genome Sequencing Center for Infectious Disease"/>
            <person name="Wu L."/>
            <person name="Ma J."/>
        </authorList>
    </citation>
    <scope>NUCLEOTIDE SEQUENCE [LARGE SCALE GENOMIC DNA]</scope>
    <source>
        <strain evidence="2 3">JCM 13378</strain>
    </source>
</reference>
<sequence length="477" mass="52729">MNKFVSYGLRATLLSSALFSPLLTLPVAAAPLSQAKAVFVGHSLINYDMPHMLRQMARSQGLSLENAVQVNNGTPLKINWETCHQADFEGPWPPQYFACDEIENAASQPFDVLIATDANNSINSNHVWNQTQVYLEQFTELLLSHNVQARSFLFTSWEELHYHNGDWLDAIDAELAEYEQIATEAEALSAQRGRHAEIQVIPVNLALKRLIMDIEQGRVPGLTSRTDLFVDQVHMNGIGNYYVASVVYSAVFGQSPEGASARMDGHWGDVLVDLPAAQAQALQSLAWQVVSDYLQLGSDQPAITNMHASANAQTWGIDLTWTPPAVPLQYYKLVLNGEVITALPGDAQSYELAWLEQRTEHQIRLQAYDFSHQLVAEAQISSYAGDYQAPTQPQGLSVSRSGEYGLSLSWQPASDDNAVALYKIYRNGQAYTHVAAPGFVDHWPPAGVNQYQIQAVDQHDNQSALSDVVSAPEMVYP</sequence>
<evidence type="ECO:0000313" key="3">
    <source>
        <dbReference type="Proteomes" id="UP001501757"/>
    </source>
</evidence>
<dbReference type="InterPro" id="IPR036514">
    <property type="entry name" value="SGNH_hydro_sf"/>
</dbReference>
<dbReference type="Gene3D" id="2.60.40.10">
    <property type="entry name" value="Immunoglobulins"/>
    <property type="match status" value="1"/>
</dbReference>
<dbReference type="Proteomes" id="UP001501757">
    <property type="component" value="Unassembled WGS sequence"/>
</dbReference>
<evidence type="ECO:0008006" key="4">
    <source>
        <dbReference type="Google" id="ProtNLM"/>
    </source>
</evidence>
<accession>A0ABN0XQ08</accession>
<gene>
    <name evidence="2" type="ORF">GCM10009092_37810</name>
</gene>
<proteinExistence type="predicted"/>
<evidence type="ECO:0000313" key="2">
    <source>
        <dbReference type="EMBL" id="GAA0369949.1"/>
    </source>
</evidence>
<protein>
    <recommendedName>
        <fullName evidence="4">Fibronectin type-III domain-containing protein</fullName>
    </recommendedName>
</protein>
<dbReference type="SUPFAM" id="SSF49265">
    <property type="entry name" value="Fibronectin type III"/>
    <property type="match status" value="1"/>
</dbReference>
<dbReference type="EMBL" id="BAAAEI010000023">
    <property type="protein sequence ID" value="GAA0369949.1"/>
    <property type="molecule type" value="Genomic_DNA"/>
</dbReference>